<dbReference type="EMBL" id="OX459956">
    <property type="protein sequence ID" value="CAI9161258.1"/>
    <property type="molecule type" value="Genomic_DNA"/>
</dbReference>
<keyword evidence="3" id="KW-1185">Reference proteome</keyword>
<name>A0ABN8YI63_RANTA</name>
<feature type="region of interest" description="Disordered" evidence="1">
    <location>
        <begin position="1"/>
        <end position="36"/>
    </location>
</feature>
<accession>A0ABN8YI63</accession>
<evidence type="ECO:0000256" key="1">
    <source>
        <dbReference type="SAM" id="MobiDB-lite"/>
    </source>
</evidence>
<proteinExistence type="predicted"/>
<feature type="region of interest" description="Disordered" evidence="1">
    <location>
        <begin position="72"/>
        <end position="94"/>
    </location>
</feature>
<gene>
    <name evidence="2" type="ORF">MRATA1EN1_LOCUS10220</name>
</gene>
<dbReference type="Proteomes" id="UP001176941">
    <property type="component" value="Chromosome 20"/>
</dbReference>
<sequence length="94" mass="9832">MMSPHPPAASSGRELAGAGSPLPPSPAPDSLIPAPPRLGPPRFFLLPSLLPGHLLPRLLTSAKTLIWHRLRPSQPQPQPLAPPLPRACVLTPGG</sequence>
<evidence type="ECO:0000313" key="2">
    <source>
        <dbReference type="EMBL" id="CAI9161258.1"/>
    </source>
</evidence>
<evidence type="ECO:0000313" key="3">
    <source>
        <dbReference type="Proteomes" id="UP001176941"/>
    </source>
</evidence>
<organism evidence="2 3">
    <name type="scientific">Rangifer tarandus platyrhynchus</name>
    <name type="common">Svalbard reindeer</name>
    <dbReference type="NCBI Taxonomy" id="3082113"/>
    <lineage>
        <taxon>Eukaryota</taxon>
        <taxon>Metazoa</taxon>
        <taxon>Chordata</taxon>
        <taxon>Craniata</taxon>
        <taxon>Vertebrata</taxon>
        <taxon>Euteleostomi</taxon>
        <taxon>Mammalia</taxon>
        <taxon>Eutheria</taxon>
        <taxon>Laurasiatheria</taxon>
        <taxon>Artiodactyla</taxon>
        <taxon>Ruminantia</taxon>
        <taxon>Pecora</taxon>
        <taxon>Cervidae</taxon>
        <taxon>Odocoileinae</taxon>
        <taxon>Rangifer</taxon>
    </lineage>
</organism>
<reference evidence="2" key="1">
    <citation type="submission" date="2023-04" db="EMBL/GenBank/DDBJ databases">
        <authorList>
            <consortium name="ELIXIR-Norway"/>
        </authorList>
    </citation>
    <scope>NUCLEOTIDE SEQUENCE [LARGE SCALE GENOMIC DNA]</scope>
</reference>
<feature type="compositionally biased region" description="Pro residues" evidence="1">
    <location>
        <begin position="21"/>
        <end position="36"/>
    </location>
</feature>
<protein>
    <submittedName>
        <fullName evidence="2">Uncharacterized protein</fullName>
    </submittedName>
</protein>
<feature type="compositionally biased region" description="Pro residues" evidence="1">
    <location>
        <begin position="74"/>
        <end position="85"/>
    </location>
</feature>